<gene>
    <name evidence="2" type="ORF">C5Y98_29830</name>
</gene>
<evidence type="ECO:0000256" key="1">
    <source>
        <dbReference type="SAM" id="MobiDB-lite"/>
    </source>
</evidence>
<feature type="region of interest" description="Disordered" evidence="1">
    <location>
        <begin position="105"/>
        <end position="138"/>
    </location>
</feature>
<sequence>MAIKRRSLHLPAVKIRRDLLPAILRQRIGAVERYAVPFDRNANLLAKRTGLSISGAARMKVDYVSLFGQTDSPLQRPQRFVGGTGIRVVAAMAIDMQLGGWRRAGEQAEGEEECERFRGVHDRGDGPKGAAGKAKAGT</sequence>
<comment type="caution">
    <text evidence="2">The sequence shown here is derived from an EMBL/GenBank/DDBJ whole genome shotgun (WGS) entry which is preliminary data.</text>
</comment>
<dbReference type="EMBL" id="PUIB01000030">
    <property type="protein sequence ID" value="PQO26584.1"/>
    <property type="molecule type" value="Genomic_DNA"/>
</dbReference>
<dbReference type="Proteomes" id="UP000239388">
    <property type="component" value="Unassembled WGS sequence"/>
</dbReference>
<name>A0A2S8F3S0_9BACT</name>
<accession>A0A2S8F3S0</accession>
<dbReference type="AlphaFoldDB" id="A0A2S8F3S0"/>
<organism evidence="2 3">
    <name type="scientific">Blastopirellula marina</name>
    <dbReference type="NCBI Taxonomy" id="124"/>
    <lineage>
        <taxon>Bacteria</taxon>
        <taxon>Pseudomonadati</taxon>
        <taxon>Planctomycetota</taxon>
        <taxon>Planctomycetia</taxon>
        <taxon>Pirellulales</taxon>
        <taxon>Pirellulaceae</taxon>
        <taxon>Blastopirellula</taxon>
    </lineage>
</organism>
<protein>
    <submittedName>
        <fullName evidence="2">Uncharacterized protein</fullName>
    </submittedName>
</protein>
<evidence type="ECO:0000313" key="3">
    <source>
        <dbReference type="Proteomes" id="UP000239388"/>
    </source>
</evidence>
<feature type="compositionally biased region" description="Low complexity" evidence="1">
    <location>
        <begin position="128"/>
        <end position="138"/>
    </location>
</feature>
<proteinExistence type="predicted"/>
<reference evidence="2 3" key="1">
    <citation type="submission" date="2018-02" db="EMBL/GenBank/DDBJ databases">
        <title>Comparative genomes isolates from brazilian mangrove.</title>
        <authorList>
            <person name="Araujo J.E."/>
            <person name="Taketani R.G."/>
            <person name="Silva M.C.P."/>
            <person name="Loureco M.V."/>
            <person name="Andreote F.D."/>
        </authorList>
    </citation>
    <scope>NUCLEOTIDE SEQUENCE [LARGE SCALE GENOMIC DNA]</scope>
    <source>
        <strain evidence="2 3">NAP PRIS-MGV</strain>
    </source>
</reference>
<evidence type="ECO:0000313" key="2">
    <source>
        <dbReference type="EMBL" id="PQO26584.1"/>
    </source>
</evidence>
<feature type="compositionally biased region" description="Basic and acidic residues" evidence="1">
    <location>
        <begin position="115"/>
        <end position="126"/>
    </location>
</feature>